<name>A0ABS7ZGE0_9MICO</name>
<keyword evidence="2" id="KW-1185">Reference proteome</keyword>
<accession>A0ABS7ZGE0</accession>
<proteinExistence type="predicted"/>
<dbReference type="RefSeq" id="WP_225564641.1">
    <property type="nucleotide sequence ID" value="NZ_JAIXCQ010000003.1"/>
</dbReference>
<gene>
    <name evidence="1" type="ORF">LEP48_05860</name>
</gene>
<protein>
    <submittedName>
        <fullName evidence="1">Uncharacterized protein</fullName>
    </submittedName>
</protein>
<sequence>MTAEPRDGRTIEYSARIPDVEAAVALKAHSWRGRYFENDLADLHSLLEIRDAHPDTSWRLEEQNLAGFRKDAAQILHELAKGIVRKNFRAPGNLDRRRMAALITRHVSRPWRVSPRDPTPGSR</sequence>
<dbReference type="EMBL" id="JAIXCQ010000003">
    <property type="protein sequence ID" value="MCA5892880.1"/>
    <property type="molecule type" value="Genomic_DNA"/>
</dbReference>
<organism evidence="1 2">
    <name type="scientific">Isoptericola luteus</name>
    <dbReference type="NCBI Taxonomy" id="2879484"/>
    <lineage>
        <taxon>Bacteria</taxon>
        <taxon>Bacillati</taxon>
        <taxon>Actinomycetota</taxon>
        <taxon>Actinomycetes</taxon>
        <taxon>Micrococcales</taxon>
        <taxon>Promicromonosporaceae</taxon>
        <taxon>Isoptericola</taxon>
    </lineage>
</organism>
<evidence type="ECO:0000313" key="2">
    <source>
        <dbReference type="Proteomes" id="UP001319870"/>
    </source>
</evidence>
<comment type="caution">
    <text evidence="1">The sequence shown here is derived from an EMBL/GenBank/DDBJ whole genome shotgun (WGS) entry which is preliminary data.</text>
</comment>
<dbReference type="Proteomes" id="UP001319870">
    <property type="component" value="Unassembled WGS sequence"/>
</dbReference>
<evidence type="ECO:0000313" key="1">
    <source>
        <dbReference type="EMBL" id="MCA5892880.1"/>
    </source>
</evidence>
<reference evidence="1 2" key="1">
    <citation type="submission" date="2021-09" db="EMBL/GenBank/DDBJ databases">
        <title>Isoptericola luteus sp. nov., a novel bacterium isolated from Harbin, the capital city of Heilongjiang province.</title>
        <authorList>
            <person name="Li J."/>
        </authorList>
    </citation>
    <scope>NUCLEOTIDE SEQUENCE [LARGE SCALE GENOMIC DNA]</scope>
    <source>
        <strain evidence="1 2">NEAU-Y5</strain>
    </source>
</reference>